<name>A0A6J5SYY8_9CAUD</name>
<dbReference type="EMBL" id="LR797420">
    <property type="protein sequence ID" value="CAB4214943.1"/>
    <property type="molecule type" value="Genomic_DNA"/>
</dbReference>
<proteinExistence type="predicted"/>
<evidence type="ECO:0000313" key="2">
    <source>
        <dbReference type="EMBL" id="CAB4219627.1"/>
    </source>
</evidence>
<accession>A0A6J5SYY8</accession>
<gene>
    <name evidence="1" type="ORF">UFOVP1467_24</name>
    <name evidence="2" type="ORF">UFOVP1616_8</name>
</gene>
<dbReference type="EMBL" id="LR797480">
    <property type="protein sequence ID" value="CAB4219627.1"/>
    <property type="molecule type" value="Genomic_DNA"/>
</dbReference>
<sequence length="93" mass="9971">MELNQETAIAIDEAIMAIGARVENAPRWSGFGFQYLVEGFGVEVQHNFGSITVQFSGANTSFVSINDSIVSPQLLARIIVEAVADIKKTIGGN</sequence>
<evidence type="ECO:0000313" key="1">
    <source>
        <dbReference type="EMBL" id="CAB4214943.1"/>
    </source>
</evidence>
<organism evidence="2">
    <name type="scientific">uncultured Caudovirales phage</name>
    <dbReference type="NCBI Taxonomy" id="2100421"/>
    <lineage>
        <taxon>Viruses</taxon>
        <taxon>Duplodnaviria</taxon>
        <taxon>Heunggongvirae</taxon>
        <taxon>Uroviricota</taxon>
        <taxon>Caudoviricetes</taxon>
        <taxon>Peduoviridae</taxon>
        <taxon>Maltschvirus</taxon>
        <taxon>Maltschvirus maltsch</taxon>
    </lineage>
</organism>
<protein>
    <submittedName>
        <fullName evidence="2">Uncharacterized protein</fullName>
    </submittedName>
</protein>
<reference evidence="2" key="1">
    <citation type="submission" date="2020-05" db="EMBL/GenBank/DDBJ databases">
        <authorList>
            <person name="Chiriac C."/>
            <person name="Salcher M."/>
            <person name="Ghai R."/>
            <person name="Kavagutti S V."/>
        </authorList>
    </citation>
    <scope>NUCLEOTIDE SEQUENCE</scope>
</reference>